<gene>
    <name evidence="7" type="ORF">Z520_07920</name>
</gene>
<dbReference type="OrthoDB" id="16820at2759"/>
<dbReference type="GO" id="GO:0071949">
    <property type="term" value="F:FAD binding"/>
    <property type="evidence" value="ECO:0007669"/>
    <property type="project" value="InterPro"/>
</dbReference>
<dbReference type="GeneID" id="27713666"/>
<dbReference type="Pfam" id="PF01494">
    <property type="entry name" value="FAD_binding_3"/>
    <property type="match status" value="1"/>
</dbReference>
<dbReference type="InterPro" id="IPR036188">
    <property type="entry name" value="FAD/NAD-bd_sf"/>
</dbReference>
<keyword evidence="8" id="KW-1185">Reference proteome</keyword>
<evidence type="ECO:0000256" key="2">
    <source>
        <dbReference type="ARBA" id="ARBA00022630"/>
    </source>
</evidence>
<dbReference type="SUPFAM" id="SSF51905">
    <property type="entry name" value="FAD/NAD(P)-binding domain"/>
    <property type="match status" value="2"/>
</dbReference>
<evidence type="ECO:0000259" key="6">
    <source>
        <dbReference type="Pfam" id="PF01494"/>
    </source>
</evidence>
<comment type="similarity">
    <text evidence="1">Belongs to the paxM FAD-dependent monooxygenase family.</text>
</comment>
<dbReference type="AlphaFoldDB" id="A0A0D2JRR2"/>
<reference evidence="7 8" key="1">
    <citation type="submission" date="2015-01" db="EMBL/GenBank/DDBJ databases">
        <title>The Genome Sequence of Fonsecaea multimorphosa CBS 102226.</title>
        <authorList>
            <consortium name="The Broad Institute Genomics Platform"/>
            <person name="Cuomo C."/>
            <person name="de Hoog S."/>
            <person name="Gorbushina A."/>
            <person name="Stielow B."/>
            <person name="Teixiera M."/>
            <person name="Abouelleil A."/>
            <person name="Chapman S.B."/>
            <person name="Priest M."/>
            <person name="Young S.K."/>
            <person name="Wortman J."/>
            <person name="Nusbaum C."/>
            <person name="Birren B."/>
        </authorList>
    </citation>
    <scope>NUCLEOTIDE SEQUENCE [LARGE SCALE GENOMIC DNA]</scope>
    <source>
        <strain evidence="7 8">CBS 102226</strain>
    </source>
</reference>
<dbReference type="GO" id="GO:0004497">
    <property type="term" value="F:monooxygenase activity"/>
    <property type="evidence" value="ECO:0007669"/>
    <property type="project" value="UniProtKB-KW"/>
</dbReference>
<dbReference type="Gene3D" id="3.50.50.60">
    <property type="entry name" value="FAD/NAD(P)-binding domain"/>
    <property type="match status" value="2"/>
</dbReference>
<dbReference type="PRINTS" id="PR00420">
    <property type="entry name" value="RNGMNOXGNASE"/>
</dbReference>
<organism evidence="7 8">
    <name type="scientific">Fonsecaea multimorphosa CBS 102226</name>
    <dbReference type="NCBI Taxonomy" id="1442371"/>
    <lineage>
        <taxon>Eukaryota</taxon>
        <taxon>Fungi</taxon>
        <taxon>Dikarya</taxon>
        <taxon>Ascomycota</taxon>
        <taxon>Pezizomycotina</taxon>
        <taxon>Eurotiomycetes</taxon>
        <taxon>Chaetothyriomycetidae</taxon>
        <taxon>Chaetothyriales</taxon>
        <taxon>Herpotrichiellaceae</taxon>
        <taxon>Fonsecaea</taxon>
    </lineage>
</organism>
<dbReference type="STRING" id="1442371.A0A0D2JRR2"/>
<dbReference type="Proteomes" id="UP000053411">
    <property type="component" value="Unassembled WGS sequence"/>
</dbReference>
<evidence type="ECO:0000256" key="4">
    <source>
        <dbReference type="ARBA" id="ARBA00023002"/>
    </source>
</evidence>
<dbReference type="PANTHER" id="PTHR13789">
    <property type="entry name" value="MONOOXYGENASE"/>
    <property type="match status" value="1"/>
</dbReference>
<dbReference type="VEuPathDB" id="FungiDB:Z520_07920"/>
<dbReference type="InterPro" id="IPR002938">
    <property type="entry name" value="FAD-bd"/>
</dbReference>
<dbReference type="RefSeq" id="XP_016630265.1">
    <property type="nucleotide sequence ID" value="XM_016778417.1"/>
</dbReference>
<evidence type="ECO:0000256" key="3">
    <source>
        <dbReference type="ARBA" id="ARBA00022827"/>
    </source>
</evidence>
<protein>
    <recommendedName>
        <fullName evidence="6">FAD-binding domain-containing protein</fullName>
    </recommendedName>
</protein>
<name>A0A0D2JRR2_9EURO</name>
<keyword evidence="4" id="KW-0560">Oxidoreductase</keyword>
<keyword evidence="2" id="KW-0285">Flavoprotein</keyword>
<evidence type="ECO:0000313" key="7">
    <source>
        <dbReference type="EMBL" id="KIX96142.1"/>
    </source>
</evidence>
<sequence>MEDGRLKVIIAGAGIAGLATAIALRSLSYIDVELYERSPELTEIGASIALSPNGLRTLERLGVSNALEDEVAFRGPAGIPMIYRHWKTNEVVSVDHFEDVSDLRHQTARFHRAHLHQALLQHVPRESIHLDKKVIGAKVEDLTVRVEFQDGTMAVGDLLIGADGINSKVRKVFVPHFQLSYTNRTALRATFDMSLVEHIPDLPIDSTHWWGQDRNFFASRLGRNQFTVVGMYNPANLPQGYDSDIGSWNDVGSVELFRELYRYWNPVVRALTEATPTVRRFPNYAGQAITTWVFGSRATLVGDAAHAHGGAHATGGSLALDDAYALYLSLRHTIPESQGSKPTGLQLRTALDLYEETRRPHTDRLLRNVHSSMKETPPQTDEELRRKMLNRASTTWLSEHDVQRAFAGVVAAHAGHDDTAQEKFDGVVVAPGHNIIPAVSQILGLRDAYGYVGKQVIVVGGNVFAVDIVSGIQGTVREPLYLAKLGSNESFKPAFELPNVVTKPTLREIRSTPAGTAVEFDDGTRVSGIEKVVSATGYRLSYPFLPPDPGDAQQSPSRILPRFVQNRRSVPYHYCFAGREAKQLPPHEQDLWETGRLHYKGPGISFREIKGDWSQYYGFLRDLAGPSAADTSAYELPPGDERWAELGFEVIQLKDRCWKRSAQNQLAQDSHVRWRSSPKAHVDCFLPLAGNRRSRSQG</sequence>
<evidence type="ECO:0000256" key="5">
    <source>
        <dbReference type="ARBA" id="ARBA00023033"/>
    </source>
</evidence>
<evidence type="ECO:0000256" key="1">
    <source>
        <dbReference type="ARBA" id="ARBA00007992"/>
    </source>
</evidence>
<keyword evidence="3" id="KW-0274">FAD</keyword>
<accession>A0A0D2JRR2</accession>
<dbReference type="EMBL" id="KN848078">
    <property type="protein sequence ID" value="KIX96142.1"/>
    <property type="molecule type" value="Genomic_DNA"/>
</dbReference>
<dbReference type="InterPro" id="IPR050493">
    <property type="entry name" value="FAD-dep_Monooxygenase_BioMet"/>
</dbReference>
<evidence type="ECO:0000313" key="8">
    <source>
        <dbReference type="Proteomes" id="UP000053411"/>
    </source>
</evidence>
<keyword evidence="5" id="KW-0503">Monooxygenase</keyword>
<feature type="domain" description="FAD-binding" evidence="6">
    <location>
        <begin position="6"/>
        <end position="368"/>
    </location>
</feature>
<proteinExistence type="inferred from homology"/>
<dbReference type="PANTHER" id="PTHR13789:SF309">
    <property type="entry name" value="PUTATIVE (AFU_ORTHOLOGUE AFUA_6G14510)-RELATED"/>
    <property type="match status" value="1"/>
</dbReference>